<dbReference type="EMBL" id="JAWQEG010000113">
    <property type="protein sequence ID" value="KAK3894374.1"/>
    <property type="molecule type" value="Genomic_DNA"/>
</dbReference>
<comment type="caution">
    <text evidence="1">The sequence shown here is derived from an EMBL/GenBank/DDBJ whole genome shotgun (WGS) entry which is preliminary data.</text>
</comment>
<evidence type="ECO:0000313" key="1">
    <source>
        <dbReference type="EMBL" id="KAK3894374.1"/>
    </source>
</evidence>
<sequence length="102" mass="11282">MSLPGALGRTDGDVRLIIVTGDERVEQVITYGEDINRVSLSSPPLSTRVAKYTTDVMKGLSRLEFCRSRGIFGGDLLKTHSLLWYYLGLTGRIPVNSQNHNS</sequence>
<dbReference type="Proteomes" id="UP001286313">
    <property type="component" value="Unassembled WGS sequence"/>
</dbReference>
<organism evidence="1 2">
    <name type="scientific">Petrolisthes cinctipes</name>
    <name type="common">Flat porcelain crab</name>
    <dbReference type="NCBI Taxonomy" id="88211"/>
    <lineage>
        <taxon>Eukaryota</taxon>
        <taxon>Metazoa</taxon>
        <taxon>Ecdysozoa</taxon>
        <taxon>Arthropoda</taxon>
        <taxon>Crustacea</taxon>
        <taxon>Multicrustacea</taxon>
        <taxon>Malacostraca</taxon>
        <taxon>Eumalacostraca</taxon>
        <taxon>Eucarida</taxon>
        <taxon>Decapoda</taxon>
        <taxon>Pleocyemata</taxon>
        <taxon>Anomura</taxon>
        <taxon>Galatheoidea</taxon>
        <taxon>Porcellanidae</taxon>
        <taxon>Petrolisthes</taxon>
    </lineage>
</organism>
<dbReference type="AlphaFoldDB" id="A0AAE1GJW3"/>
<proteinExistence type="predicted"/>
<name>A0AAE1GJW3_PETCI</name>
<accession>A0AAE1GJW3</accession>
<evidence type="ECO:0000313" key="2">
    <source>
        <dbReference type="Proteomes" id="UP001286313"/>
    </source>
</evidence>
<protein>
    <submittedName>
        <fullName evidence="1">Uncharacterized protein</fullName>
    </submittedName>
</protein>
<keyword evidence="2" id="KW-1185">Reference proteome</keyword>
<reference evidence="1" key="1">
    <citation type="submission" date="2023-10" db="EMBL/GenBank/DDBJ databases">
        <title>Genome assemblies of two species of porcelain crab, Petrolisthes cinctipes and Petrolisthes manimaculis (Anomura: Porcellanidae).</title>
        <authorList>
            <person name="Angst P."/>
        </authorList>
    </citation>
    <scope>NUCLEOTIDE SEQUENCE</scope>
    <source>
        <strain evidence="1">PB745_01</strain>
        <tissue evidence="1">Gill</tissue>
    </source>
</reference>
<gene>
    <name evidence="1" type="ORF">Pcinc_001835</name>
</gene>